<evidence type="ECO:0000256" key="3">
    <source>
        <dbReference type="ARBA" id="ARBA00022630"/>
    </source>
</evidence>
<dbReference type="RefSeq" id="WP_338535547.1">
    <property type="nucleotide sequence ID" value="NZ_AP028654.1"/>
</dbReference>
<dbReference type="GO" id="GO:0010181">
    <property type="term" value="F:FMN binding"/>
    <property type="evidence" value="ECO:0007669"/>
    <property type="project" value="InterPro"/>
</dbReference>
<comment type="subcellular location">
    <subcellularLocation>
        <location evidence="6">Cell membrane</location>
        <topology evidence="6">Single-pass membrane protein</topology>
    </subcellularLocation>
</comment>
<evidence type="ECO:0000256" key="6">
    <source>
        <dbReference type="HAMAP-Rule" id="MF_00479"/>
    </source>
</evidence>
<name>A0AAU9ED46_9FIRM</name>
<keyword evidence="3 6" id="KW-0285">Flavoprotein</keyword>
<keyword evidence="9" id="KW-1185">Reference proteome</keyword>
<dbReference type="GO" id="GO:0009055">
    <property type="term" value="F:electron transfer activity"/>
    <property type="evidence" value="ECO:0007669"/>
    <property type="project" value="InterPro"/>
</dbReference>
<dbReference type="NCBIfam" id="TIGR01947">
    <property type="entry name" value="rnfG"/>
    <property type="match status" value="1"/>
</dbReference>
<keyword evidence="6" id="KW-0812">Transmembrane</keyword>
<reference evidence="8 9" key="1">
    <citation type="submission" date="2023-08" db="EMBL/GenBank/DDBJ databases">
        <title>Helicovermis profunda gen. nov., sp. nov., a novel mesophilic, fermentative bacterium within the Bacillota from a deep-sea hydrothermal vent chimney.</title>
        <authorList>
            <person name="Miyazaki U."/>
            <person name="Mizutani D."/>
            <person name="Hashimoto Y."/>
            <person name="Tame A."/>
            <person name="Sawayama S."/>
            <person name="Miyazaki J."/>
            <person name="Takai K."/>
            <person name="Nakagawa S."/>
        </authorList>
    </citation>
    <scope>NUCLEOTIDE SEQUENCE [LARGE SCALE GENOMIC DNA]</scope>
    <source>
        <strain evidence="8 9">S502</strain>
    </source>
</reference>
<evidence type="ECO:0000313" key="8">
    <source>
        <dbReference type="EMBL" id="BEP29937.1"/>
    </source>
</evidence>
<evidence type="ECO:0000313" key="9">
    <source>
        <dbReference type="Proteomes" id="UP001321786"/>
    </source>
</evidence>
<keyword evidence="6" id="KW-1278">Translocase</keyword>
<feature type="modified residue" description="FMN phosphoryl threonine" evidence="6">
    <location>
        <position position="168"/>
    </location>
</feature>
<dbReference type="KEGG" id="hprf:HLPR_22680"/>
<organism evidence="8 9">
    <name type="scientific">Helicovermis profundi</name>
    <dbReference type="NCBI Taxonomy" id="3065157"/>
    <lineage>
        <taxon>Bacteria</taxon>
        <taxon>Bacillati</taxon>
        <taxon>Bacillota</taxon>
        <taxon>Clostridia</taxon>
        <taxon>Helicovermis</taxon>
    </lineage>
</organism>
<comment type="cofactor">
    <cofactor evidence="6">
        <name>FMN</name>
        <dbReference type="ChEBI" id="CHEBI:58210"/>
    </cofactor>
</comment>
<evidence type="ECO:0000256" key="2">
    <source>
        <dbReference type="ARBA" id="ARBA00022553"/>
    </source>
</evidence>
<comment type="function">
    <text evidence="6">Part of a membrane-bound complex that couples electron transfer with translocation of ions across the membrane.</text>
</comment>
<dbReference type="PANTHER" id="PTHR36118:SF1">
    <property type="entry name" value="ION-TRANSLOCATING OXIDOREDUCTASE COMPLEX SUBUNIT G"/>
    <property type="match status" value="1"/>
</dbReference>
<keyword evidence="4 6" id="KW-0288">FMN</keyword>
<evidence type="ECO:0000256" key="1">
    <source>
        <dbReference type="ARBA" id="ARBA00022448"/>
    </source>
</evidence>
<keyword evidence="2 6" id="KW-0597">Phosphoprotein</keyword>
<accession>A0AAU9ED46</accession>
<dbReference type="PANTHER" id="PTHR36118">
    <property type="entry name" value="ION-TRANSLOCATING OXIDOREDUCTASE COMPLEX SUBUNIT G"/>
    <property type="match status" value="1"/>
</dbReference>
<protein>
    <recommendedName>
        <fullName evidence="6">Ion-translocating oxidoreductase complex subunit G</fullName>
        <ecNumber evidence="6">7.-.-.-</ecNumber>
    </recommendedName>
    <alternativeName>
        <fullName evidence="6">Rnf electron transport complex subunit G</fullName>
    </alternativeName>
</protein>
<evidence type="ECO:0000256" key="5">
    <source>
        <dbReference type="ARBA" id="ARBA00022982"/>
    </source>
</evidence>
<dbReference type="SMART" id="SM00900">
    <property type="entry name" value="FMN_bind"/>
    <property type="match status" value="1"/>
</dbReference>
<dbReference type="PIRSF" id="PIRSF006091">
    <property type="entry name" value="E_trnsport_RnfG"/>
    <property type="match status" value="1"/>
</dbReference>
<keyword evidence="5 6" id="KW-0249">Electron transport</keyword>
<evidence type="ECO:0000259" key="7">
    <source>
        <dbReference type="SMART" id="SM00900"/>
    </source>
</evidence>
<gene>
    <name evidence="6" type="primary">rnfG</name>
    <name evidence="8" type="ORF">HLPR_22680</name>
</gene>
<comment type="subunit">
    <text evidence="6">The complex is composed of six subunits: RnfA, RnfB, RnfC, RnfD, RnfE and RnfG.</text>
</comment>
<dbReference type="HAMAP" id="MF_00479">
    <property type="entry name" value="RsxG_RnfG"/>
    <property type="match status" value="1"/>
</dbReference>
<keyword evidence="6" id="KW-1133">Transmembrane helix</keyword>
<sequence>MKEIMKLGLILLIISGISATLLGFTNEVTKNQIANQRELESQKKRVEVLSAADKFEKLSQEKMTSIISKNDKVKEIYIGYKNDNVVGYVVKTMPVGFGGPVEVITGISLDGKLSGVRVGSHQETPGLGANATLPSFYTQYNGKDANNDVSVSKTNAEGNQIQAISGATITSKAVTRGVNFSIEAVKFLKE</sequence>
<dbReference type="AlphaFoldDB" id="A0AAU9ED46"/>
<dbReference type="GO" id="GO:0022900">
    <property type="term" value="P:electron transport chain"/>
    <property type="evidence" value="ECO:0007669"/>
    <property type="project" value="UniProtKB-UniRule"/>
</dbReference>
<evidence type="ECO:0000256" key="4">
    <source>
        <dbReference type="ARBA" id="ARBA00022643"/>
    </source>
</evidence>
<dbReference type="InterPro" id="IPR010209">
    <property type="entry name" value="Ion_transpt_RnfG/RsxG"/>
</dbReference>
<keyword evidence="6" id="KW-1003">Cell membrane</keyword>
<dbReference type="EC" id="7.-.-.-" evidence="6"/>
<feature type="domain" description="FMN-binding" evidence="7">
    <location>
        <begin position="96"/>
        <end position="185"/>
    </location>
</feature>
<comment type="similarity">
    <text evidence="6">Belongs to the RnfG family.</text>
</comment>
<dbReference type="EMBL" id="AP028654">
    <property type="protein sequence ID" value="BEP29937.1"/>
    <property type="molecule type" value="Genomic_DNA"/>
</dbReference>
<dbReference type="GO" id="GO:0005886">
    <property type="term" value="C:plasma membrane"/>
    <property type="evidence" value="ECO:0007669"/>
    <property type="project" value="UniProtKB-SubCell"/>
</dbReference>
<dbReference type="Pfam" id="PF04205">
    <property type="entry name" value="FMN_bind"/>
    <property type="match status" value="1"/>
</dbReference>
<dbReference type="Proteomes" id="UP001321786">
    <property type="component" value="Chromosome"/>
</dbReference>
<keyword evidence="1 6" id="KW-0813">Transport</keyword>
<keyword evidence="6" id="KW-0472">Membrane</keyword>
<proteinExistence type="inferred from homology"/>
<dbReference type="InterPro" id="IPR007329">
    <property type="entry name" value="FMN-bd"/>
</dbReference>